<dbReference type="InterPro" id="IPR000276">
    <property type="entry name" value="GPCR_Rhodpsn"/>
</dbReference>
<comment type="subcellular location">
    <subcellularLocation>
        <location evidence="1">Cell membrane</location>
        <topology evidence="1">Multi-pass membrane protein</topology>
    </subcellularLocation>
</comment>
<dbReference type="GO" id="GO:0004930">
    <property type="term" value="F:G protein-coupled receptor activity"/>
    <property type="evidence" value="ECO:0007669"/>
    <property type="project" value="UniProtKB-KW"/>
</dbReference>
<protein>
    <recommendedName>
        <fullName evidence="11">G-protein coupled receptors family 1 profile domain-containing protein</fullName>
    </recommendedName>
</protein>
<dbReference type="EMBL" id="CADEPI010000029">
    <property type="protein sequence ID" value="CAB3367177.1"/>
    <property type="molecule type" value="Genomic_DNA"/>
</dbReference>
<dbReference type="Proteomes" id="UP000494165">
    <property type="component" value="Unassembled WGS sequence"/>
</dbReference>
<dbReference type="SUPFAM" id="SSF81321">
    <property type="entry name" value="Family A G protein-coupled receptor-like"/>
    <property type="match status" value="1"/>
</dbReference>
<keyword evidence="3" id="KW-1003">Cell membrane</keyword>
<feature type="transmembrane region" description="Helical" evidence="10">
    <location>
        <begin position="371"/>
        <end position="391"/>
    </location>
</feature>
<evidence type="ECO:0000256" key="10">
    <source>
        <dbReference type="SAM" id="Phobius"/>
    </source>
</evidence>
<feature type="compositionally biased region" description="Polar residues" evidence="9">
    <location>
        <begin position="65"/>
        <end position="80"/>
    </location>
</feature>
<name>A0A8S1CCA2_9INSE</name>
<evidence type="ECO:0000256" key="5">
    <source>
        <dbReference type="ARBA" id="ARBA00022989"/>
    </source>
</evidence>
<dbReference type="OrthoDB" id="6022667at2759"/>
<dbReference type="GO" id="GO:0042277">
    <property type="term" value="F:peptide binding"/>
    <property type="evidence" value="ECO:0007669"/>
    <property type="project" value="TreeGrafter"/>
</dbReference>
<feature type="transmembrane region" description="Helical" evidence="10">
    <location>
        <begin position="176"/>
        <end position="203"/>
    </location>
</feature>
<dbReference type="Gene3D" id="1.20.1070.10">
    <property type="entry name" value="Rhodopsin 7-helix transmembrane proteins"/>
    <property type="match status" value="1"/>
</dbReference>
<keyword evidence="4 8" id="KW-0812">Transmembrane</keyword>
<evidence type="ECO:0000256" key="3">
    <source>
        <dbReference type="ARBA" id="ARBA00022475"/>
    </source>
</evidence>
<feature type="transmembrane region" description="Helical" evidence="10">
    <location>
        <begin position="310"/>
        <end position="333"/>
    </location>
</feature>
<sequence>MRADRTFSVTKDPELFADNKWIITLVMIAGANLLDQVARCVAGTRSSHRKQEQLVTSFDRARSSGLHTQPPVSTEASFSFPSGHDSRVNPLSVRGETTMSDENETQSELDSCVWQNASANSNDTDGHCLEHAPVFTSASAVRAAVLAVLAISSLLANVATIVSIHKHRKHRVSSVYRLILHLSIADLLVTVFCLGGEAIWTYTVQWYAGNAMCKVYKFMQMVGLYLSTFVLVLIGVDRFIAVRYPMNCLTTKSCNRYVACAWFFSAACSLPQMLIFNVVKGPFVEEFYQCVTHGTYTKKWQEQTYTMMSFVLMFVLPLSVLVCTYFSTVFTIARSERLFKAEIETSGNNGRFTAAPDLNRRRLMQRAKMKSLRISIVILAAFVLWWTPYYVRMIYYMFNDSDNQSEILSQGIFFFGMSNSLVNPLIYGAFHLWRPRPRANSYRSAGFKDGSTRRSCSATHVSLRRCNSRSTRVTLGRGGLDGSPTGPPAALNGCGGSGGSEPATETALVSLDCGASIEARLLEPDDEILGAAKLLGTDNGTDIILRYSADKAARVVQTRI</sequence>
<keyword evidence="13" id="KW-1185">Reference proteome</keyword>
<comment type="caution">
    <text evidence="12">The sequence shown here is derived from an EMBL/GenBank/DDBJ whole genome shotgun (WGS) entry which is preliminary data.</text>
</comment>
<keyword evidence="6 10" id="KW-0472">Membrane</keyword>
<dbReference type="PRINTS" id="PR00237">
    <property type="entry name" value="GPCRRHODOPSN"/>
</dbReference>
<dbReference type="PROSITE" id="PS00237">
    <property type="entry name" value="G_PROTEIN_RECEP_F1_1"/>
    <property type="match status" value="1"/>
</dbReference>
<keyword evidence="7 8" id="KW-0675">Receptor</keyword>
<feature type="transmembrane region" description="Helical" evidence="10">
    <location>
        <begin position="215"/>
        <end position="236"/>
    </location>
</feature>
<keyword evidence="8" id="KW-0807">Transducer</keyword>
<evidence type="ECO:0000256" key="9">
    <source>
        <dbReference type="SAM" id="MobiDB-lite"/>
    </source>
</evidence>
<dbReference type="AlphaFoldDB" id="A0A8S1CCA2"/>
<feature type="transmembrane region" description="Helical" evidence="10">
    <location>
        <begin position="143"/>
        <end position="164"/>
    </location>
</feature>
<gene>
    <name evidence="12" type="ORF">CLODIP_2_CD04288</name>
</gene>
<evidence type="ECO:0000313" key="12">
    <source>
        <dbReference type="EMBL" id="CAB3367177.1"/>
    </source>
</evidence>
<dbReference type="PANTHER" id="PTHR24241">
    <property type="entry name" value="NEUROPEPTIDE RECEPTOR-RELATED G-PROTEIN COUPLED RECEPTOR"/>
    <property type="match status" value="1"/>
</dbReference>
<dbReference type="PROSITE" id="PS50262">
    <property type="entry name" value="G_PROTEIN_RECEP_F1_2"/>
    <property type="match status" value="1"/>
</dbReference>
<organism evidence="12 13">
    <name type="scientific">Cloeon dipterum</name>
    <dbReference type="NCBI Taxonomy" id="197152"/>
    <lineage>
        <taxon>Eukaryota</taxon>
        <taxon>Metazoa</taxon>
        <taxon>Ecdysozoa</taxon>
        <taxon>Arthropoda</taxon>
        <taxon>Hexapoda</taxon>
        <taxon>Insecta</taxon>
        <taxon>Pterygota</taxon>
        <taxon>Palaeoptera</taxon>
        <taxon>Ephemeroptera</taxon>
        <taxon>Pisciforma</taxon>
        <taxon>Baetidae</taxon>
        <taxon>Cloeon</taxon>
    </lineage>
</organism>
<keyword evidence="5 10" id="KW-1133">Transmembrane helix</keyword>
<feature type="transmembrane region" description="Helical" evidence="10">
    <location>
        <begin position="257"/>
        <end position="279"/>
    </location>
</feature>
<dbReference type="Pfam" id="PF00001">
    <property type="entry name" value="7tm_1"/>
    <property type="match status" value="1"/>
</dbReference>
<reference evidence="12 13" key="1">
    <citation type="submission" date="2020-04" db="EMBL/GenBank/DDBJ databases">
        <authorList>
            <person name="Alioto T."/>
            <person name="Alioto T."/>
            <person name="Gomez Garrido J."/>
        </authorList>
    </citation>
    <scope>NUCLEOTIDE SEQUENCE [LARGE SCALE GENOMIC DNA]</scope>
</reference>
<dbReference type="GO" id="GO:0032870">
    <property type="term" value="P:cellular response to hormone stimulus"/>
    <property type="evidence" value="ECO:0007669"/>
    <property type="project" value="TreeGrafter"/>
</dbReference>
<dbReference type="PANTHER" id="PTHR24241:SF59">
    <property type="entry name" value="ADIPOKINETIC HORMONE RECEPTOR, ISOFORM C"/>
    <property type="match status" value="1"/>
</dbReference>
<dbReference type="InterPro" id="IPR017452">
    <property type="entry name" value="GPCR_Rhodpsn_7TM"/>
</dbReference>
<keyword evidence="8" id="KW-0297">G-protein coupled receptor</keyword>
<feature type="region of interest" description="Disordered" evidence="9">
    <location>
        <begin position="51"/>
        <end position="84"/>
    </location>
</feature>
<evidence type="ECO:0000256" key="1">
    <source>
        <dbReference type="ARBA" id="ARBA00004651"/>
    </source>
</evidence>
<comment type="similarity">
    <text evidence="2 8">Belongs to the G-protein coupled receptor 1 family.</text>
</comment>
<accession>A0A8S1CCA2</accession>
<evidence type="ECO:0000313" key="13">
    <source>
        <dbReference type="Proteomes" id="UP000494165"/>
    </source>
</evidence>
<evidence type="ECO:0000256" key="8">
    <source>
        <dbReference type="RuleBase" id="RU000688"/>
    </source>
</evidence>
<evidence type="ECO:0000259" key="11">
    <source>
        <dbReference type="PROSITE" id="PS50262"/>
    </source>
</evidence>
<evidence type="ECO:0000256" key="7">
    <source>
        <dbReference type="ARBA" id="ARBA00023170"/>
    </source>
</evidence>
<evidence type="ECO:0000256" key="2">
    <source>
        <dbReference type="ARBA" id="ARBA00010663"/>
    </source>
</evidence>
<proteinExistence type="inferred from homology"/>
<evidence type="ECO:0000256" key="4">
    <source>
        <dbReference type="ARBA" id="ARBA00022692"/>
    </source>
</evidence>
<dbReference type="GO" id="GO:0005886">
    <property type="term" value="C:plasma membrane"/>
    <property type="evidence" value="ECO:0007669"/>
    <property type="project" value="UniProtKB-SubCell"/>
</dbReference>
<evidence type="ECO:0000256" key="6">
    <source>
        <dbReference type="ARBA" id="ARBA00023136"/>
    </source>
</evidence>
<feature type="transmembrane region" description="Helical" evidence="10">
    <location>
        <begin position="411"/>
        <end position="433"/>
    </location>
</feature>
<feature type="domain" description="G-protein coupled receptors family 1 profile" evidence="11">
    <location>
        <begin position="156"/>
        <end position="427"/>
    </location>
</feature>